<proteinExistence type="predicted"/>
<feature type="domain" description="N-acetyltransferase" evidence="1">
    <location>
        <begin position="21"/>
        <end position="156"/>
    </location>
</feature>
<gene>
    <name evidence="2" type="ORF">ACFOZY_01205</name>
</gene>
<dbReference type="EC" id="2.3.1.-" evidence="2"/>
<keyword evidence="2" id="KW-0808">Transferase</keyword>
<dbReference type="InterPro" id="IPR000182">
    <property type="entry name" value="GNAT_dom"/>
</dbReference>
<protein>
    <submittedName>
        <fullName evidence="2">GNAT family N-acetyltransferase</fullName>
        <ecNumber evidence="2">2.3.1.-</ecNumber>
    </submittedName>
</protein>
<dbReference type="Pfam" id="PF00583">
    <property type="entry name" value="Acetyltransf_1"/>
    <property type="match status" value="1"/>
</dbReference>
<dbReference type="PANTHER" id="PTHR43259:SF1">
    <property type="entry name" value="N-ACETYLTRANSFERASE DOMAIN-CONTAINING PROTEIN"/>
    <property type="match status" value="1"/>
</dbReference>
<dbReference type="PROSITE" id="PS51186">
    <property type="entry name" value="GNAT"/>
    <property type="match status" value="1"/>
</dbReference>
<dbReference type="SUPFAM" id="SSF55729">
    <property type="entry name" value="Acyl-CoA N-acyltransferases (Nat)"/>
    <property type="match status" value="1"/>
</dbReference>
<dbReference type="EMBL" id="JBHSEC010000001">
    <property type="protein sequence ID" value="MFC4409045.1"/>
    <property type="molecule type" value="Genomic_DNA"/>
</dbReference>
<dbReference type="InterPro" id="IPR052829">
    <property type="entry name" value="N-acetyltransferase_domain"/>
</dbReference>
<reference evidence="3" key="1">
    <citation type="journal article" date="2019" name="Int. J. Syst. Evol. Microbiol.">
        <title>The Global Catalogue of Microorganisms (GCM) 10K type strain sequencing project: providing services to taxonomists for standard genome sequencing and annotation.</title>
        <authorList>
            <consortium name="The Broad Institute Genomics Platform"/>
            <consortium name="The Broad Institute Genome Sequencing Center for Infectious Disease"/>
            <person name="Wu L."/>
            <person name="Ma J."/>
        </authorList>
    </citation>
    <scope>NUCLEOTIDE SEQUENCE [LARGE SCALE GENOMIC DNA]</scope>
    <source>
        <strain evidence="3">CCUG 59778</strain>
    </source>
</reference>
<accession>A0ABV8X244</accession>
<organism evidence="2 3">
    <name type="scientific">Chungangia koreensis</name>
    <dbReference type="NCBI Taxonomy" id="752657"/>
    <lineage>
        <taxon>Bacteria</taxon>
        <taxon>Bacillati</taxon>
        <taxon>Bacillota</taxon>
        <taxon>Bacilli</taxon>
        <taxon>Lactobacillales</taxon>
        <taxon>Chungangia</taxon>
    </lineage>
</organism>
<name>A0ABV8X244_9LACT</name>
<keyword evidence="3" id="KW-1185">Reference proteome</keyword>
<evidence type="ECO:0000313" key="2">
    <source>
        <dbReference type="EMBL" id="MFC4409045.1"/>
    </source>
</evidence>
<dbReference type="CDD" id="cd04301">
    <property type="entry name" value="NAT_SF"/>
    <property type="match status" value="1"/>
</dbReference>
<evidence type="ECO:0000313" key="3">
    <source>
        <dbReference type="Proteomes" id="UP001595817"/>
    </source>
</evidence>
<keyword evidence="2" id="KW-0012">Acyltransferase</keyword>
<dbReference type="InterPro" id="IPR016181">
    <property type="entry name" value="Acyl_CoA_acyltransferase"/>
</dbReference>
<dbReference type="GO" id="GO:0016746">
    <property type="term" value="F:acyltransferase activity"/>
    <property type="evidence" value="ECO:0007669"/>
    <property type="project" value="UniProtKB-KW"/>
</dbReference>
<sequence length="156" mass="18039">MKDLITLKNMDSTEYQRYLNNAIKNYAAEHVKAGNWSEEEAIDKATNEYNKLLPEGEKTPNHKLFTIHAEDKEVGMIWLGVRSEEKGFIYDFNIWEGNQGRGYGKQAMKEIEVVGKSLGLKSIRLHVFGHNEVAWNLYKKLGYIETDIVMEKNLEV</sequence>
<dbReference type="PANTHER" id="PTHR43259">
    <property type="entry name" value="SPT10P"/>
    <property type="match status" value="1"/>
</dbReference>
<comment type="caution">
    <text evidence="2">The sequence shown here is derived from an EMBL/GenBank/DDBJ whole genome shotgun (WGS) entry which is preliminary data.</text>
</comment>
<evidence type="ECO:0000259" key="1">
    <source>
        <dbReference type="PROSITE" id="PS51186"/>
    </source>
</evidence>
<dbReference type="Gene3D" id="3.40.630.30">
    <property type="match status" value="1"/>
</dbReference>
<dbReference type="Proteomes" id="UP001595817">
    <property type="component" value="Unassembled WGS sequence"/>
</dbReference>